<dbReference type="AlphaFoldDB" id="A0A3N1D756"/>
<protein>
    <submittedName>
        <fullName evidence="1">Uncharacterized protein</fullName>
    </submittedName>
</protein>
<name>A0A3N1D756_9ACTN</name>
<accession>A0A3N1D756</accession>
<comment type="caution">
    <text evidence="1">The sequence shown here is derived from an EMBL/GenBank/DDBJ whole genome shotgun (WGS) entry which is preliminary data.</text>
</comment>
<dbReference type="EMBL" id="RJKE01000001">
    <property type="protein sequence ID" value="ROO89316.1"/>
    <property type="molecule type" value="Genomic_DNA"/>
</dbReference>
<proteinExistence type="predicted"/>
<organism evidence="1 2">
    <name type="scientific">Actinocorallia herbida</name>
    <dbReference type="NCBI Taxonomy" id="58109"/>
    <lineage>
        <taxon>Bacteria</taxon>
        <taxon>Bacillati</taxon>
        <taxon>Actinomycetota</taxon>
        <taxon>Actinomycetes</taxon>
        <taxon>Streptosporangiales</taxon>
        <taxon>Thermomonosporaceae</taxon>
        <taxon>Actinocorallia</taxon>
    </lineage>
</organism>
<sequence length="112" mass="11621">MVDDLDEDDAIAHDVEDEHALGGVQGHVAVFGAVGDFGRGTGAEALAEAVAAVAPAEQAKVPRLAGERVLARGFEQGGEFRGEIGMDLAEQRVIFVHARDGNRVAALGESLT</sequence>
<dbReference type="RefSeq" id="WP_123668433.1">
    <property type="nucleotide sequence ID" value="NZ_RJKE01000001.1"/>
</dbReference>
<dbReference type="Proteomes" id="UP000272400">
    <property type="component" value="Unassembled WGS sequence"/>
</dbReference>
<evidence type="ECO:0000313" key="1">
    <source>
        <dbReference type="EMBL" id="ROO89316.1"/>
    </source>
</evidence>
<evidence type="ECO:0000313" key="2">
    <source>
        <dbReference type="Proteomes" id="UP000272400"/>
    </source>
</evidence>
<keyword evidence="2" id="KW-1185">Reference proteome</keyword>
<reference evidence="1 2" key="1">
    <citation type="submission" date="2018-11" db="EMBL/GenBank/DDBJ databases">
        <title>Sequencing the genomes of 1000 actinobacteria strains.</title>
        <authorList>
            <person name="Klenk H.-P."/>
        </authorList>
    </citation>
    <scope>NUCLEOTIDE SEQUENCE [LARGE SCALE GENOMIC DNA]</scope>
    <source>
        <strain evidence="1 2">DSM 44254</strain>
    </source>
</reference>
<gene>
    <name evidence="1" type="ORF">EDD29_7005</name>
</gene>